<reference evidence="3" key="1">
    <citation type="submission" date="2023-02" db="EMBL/GenBank/DDBJ databases">
        <title>Enrichment on poylsaccharides allowed isolation of novel metabolic and taxonomic groups of Haloarchaea.</title>
        <authorList>
            <person name="Sorokin D.Y."/>
            <person name="Elcheninov A.G."/>
            <person name="Khizhniak T.V."/>
            <person name="Kolganova T.V."/>
            <person name="Kublanov I.V."/>
        </authorList>
    </citation>
    <scope>NUCLEOTIDE SEQUENCE</scope>
    <source>
        <strain evidence="2 4">HArc-curdl5-1</strain>
        <strain evidence="3">HArc-curdl7</strain>
    </source>
</reference>
<sequence length="115" mass="12789">MSAIVRDEDIRSGSPRIEGTRIAVHDIKRRVIDGGEDPFAVATEYEIDTRSSEHGSSTGPSRRIGTPNTTIWTSEVHSLIMVAIDPFNKPTHLVESRSSSYLVFDPVELDEPLIR</sequence>
<keyword evidence="4" id="KW-1185">Reference proteome</keyword>
<dbReference type="AlphaFoldDB" id="A0AAE3I9G2"/>
<evidence type="ECO:0000313" key="3">
    <source>
        <dbReference type="EMBL" id="MCU4726388.1"/>
    </source>
</evidence>
<dbReference type="Pfam" id="PF04255">
    <property type="entry name" value="DUF433"/>
    <property type="match status" value="1"/>
</dbReference>
<evidence type="ECO:0000313" key="5">
    <source>
        <dbReference type="Proteomes" id="UP001209746"/>
    </source>
</evidence>
<dbReference type="EMBL" id="JAOPKC010000008">
    <property type="protein sequence ID" value="MCU4718171.1"/>
    <property type="molecule type" value="Genomic_DNA"/>
</dbReference>
<dbReference type="Proteomes" id="UP001208186">
    <property type="component" value="Unassembled WGS sequence"/>
</dbReference>
<evidence type="ECO:0000313" key="2">
    <source>
        <dbReference type="EMBL" id="MCU4718171.1"/>
    </source>
</evidence>
<feature type="compositionally biased region" description="Polar residues" evidence="1">
    <location>
        <begin position="54"/>
        <end position="68"/>
    </location>
</feature>
<dbReference type="InterPro" id="IPR007367">
    <property type="entry name" value="DUF433"/>
</dbReference>
<organism evidence="3 5">
    <name type="scientific">Halapricum hydrolyticum</name>
    <dbReference type="NCBI Taxonomy" id="2979991"/>
    <lineage>
        <taxon>Archaea</taxon>
        <taxon>Methanobacteriati</taxon>
        <taxon>Methanobacteriota</taxon>
        <taxon>Stenosarchaea group</taxon>
        <taxon>Halobacteria</taxon>
        <taxon>Halobacteriales</taxon>
        <taxon>Haloarculaceae</taxon>
        <taxon>Halapricum</taxon>
    </lineage>
</organism>
<name>A0AAE3I9G2_9EURY</name>
<dbReference type="RefSeq" id="WP_315908930.1">
    <property type="nucleotide sequence ID" value="NZ_JAOPKC010000008.1"/>
</dbReference>
<proteinExistence type="predicted"/>
<dbReference type="EMBL" id="JAOPKD010000003">
    <property type="protein sequence ID" value="MCU4726388.1"/>
    <property type="molecule type" value="Genomic_DNA"/>
</dbReference>
<gene>
    <name evidence="3" type="ORF">OB914_05315</name>
    <name evidence="2" type="ORF">OB916_08860</name>
</gene>
<evidence type="ECO:0000313" key="4">
    <source>
        <dbReference type="Proteomes" id="UP001208186"/>
    </source>
</evidence>
<dbReference type="Gene3D" id="1.10.10.10">
    <property type="entry name" value="Winged helix-like DNA-binding domain superfamily/Winged helix DNA-binding domain"/>
    <property type="match status" value="1"/>
</dbReference>
<comment type="caution">
    <text evidence="3">The sequence shown here is derived from an EMBL/GenBank/DDBJ whole genome shotgun (WGS) entry which is preliminary data.</text>
</comment>
<accession>A0AAE3I9G2</accession>
<feature type="region of interest" description="Disordered" evidence="1">
    <location>
        <begin position="48"/>
        <end position="68"/>
    </location>
</feature>
<dbReference type="Proteomes" id="UP001209746">
    <property type="component" value="Unassembled WGS sequence"/>
</dbReference>
<evidence type="ECO:0000256" key="1">
    <source>
        <dbReference type="SAM" id="MobiDB-lite"/>
    </source>
</evidence>
<protein>
    <submittedName>
        <fullName evidence="3">DUF433 domain-containing protein</fullName>
    </submittedName>
</protein>
<dbReference type="InterPro" id="IPR036388">
    <property type="entry name" value="WH-like_DNA-bd_sf"/>
</dbReference>